<dbReference type="SUPFAM" id="SSF57414">
    <property type="entry name" value="Hairpin loop containing domain-like"/>
    <property type="match status" value="1"/>
</dbReference>
<accession>A0A5N6U629</accession>
<evidence type="ECO:0000256" key="2">
    <source>
        <dbReference type="SAM" id="SignalP"/>
    </source>
</evidence>
<dbReference type="Gene3D" id="3.50.4.10">
    <property type="entry name" value="Hepatocyte Growth Factor"/>
    <property type="match status" value="1"/>
</dbReference>
<dbReference type="InterPro" id="IPR003609">
    <property type="entry name" value="Pan_app"/>
</dbReference>
<proteinExistence type="predicted"/>
<feature type="coiled-coil region" evidence="1">
    <location>
        <begin position="152"/>
        <end position="186"/>
    </location>
</feature>
<sequence>MIPKLLRLAACLPLVAITAADNSGDCFSSSSGLGAASYSNCCSGRAGGQGEIDGTEFEYHCKAWFTPVPSTSRAAASARSCAQLCRNDEDCVASTWDRTQNKCFLSEAHDDLGIQPSEQYGEGFIAFHKRAGTTPPVDACQSLVNEAVANEAAACEAQMKPIRERRDELQKERDELYESNQRLGENARASEKVLEEYKRCPLLHLQQTTVGTVTYKQYCSQGVSDITAPSGPREQLGLSYDECLVSCSNDSWCQGGVLHQEQEQRETYCLVLFHFGKDNFKAILQTIR</sequence>
<dbReference type="EMBL" id="ML742032">
    <property type="protein sequence ID" value="KAE8154097.1"/>
    <property type="molecule type" value="Genomic_DNA"/>
</dbReference>
<feature type="domain" description="Apple" evidence="3">
    <location>
        <begin position="70"/>
        <end position="112"/>
    </location>
</feature>
<organism evidence="4 5">
    <name type="scientific">Aspergillus avenaceus</name>
    <dbReference type="NCBI Taxonomy" id="36643"/>
    <lineage>
        <taxon>Eukaryota</taxon>
        <taxon>Fungi</taxon>
        <taxon>Dikarya</taxon>
        <taxon>Ascomycota</taxon>
        <taxon>Pezizomycotina</taxon>
        <taxon>Eurotiomycetes</taxon>
        <taxon>Eurotiomycetidae</taxon>
        <taxon>Eurotiales</taxon>
        <taxon>Aspergillaceae</taxon>
        <taxon>Aspergillus</taxon>
        <taxon>Aspergillus subgen. Circumdati</taxon>
    </lineage>
</organism>
<keyword evidence="2" id="KW-0732">Signal</keyword>
<keyword evidence="1" id="KW-0175">Coiled coil</keyword>
<feature type="signal peptide" evidence="2">
    <location>
        <begin position="1"/>
        <end position="20"/>
    </location>
</feature>
<feature type="chain" id="PRO_5024943252" description="Apple domain-containing protein" evidence="2">
    <location>
        <begin position="21"/>
        <end position="288"/>
    </location>
</feature>
<protein>
    <recommendedName>
        <fullName evidence="3">Apple domain-containing protein</fullName>
    </recommendedName>
</protein>
<evidence type="ECO:0000313" key="5">
    <source>
        <dbReference type="Proteomes" id="UP000325780"/>
    </source>
</evidence>
<evidence type="ECO:0000256" key="1">
    <source>
        <dbReference type="SAM" id="Coils"/>
    </source>
</evidence>
<evidence type="ECO:0000259" key="3">
    <source>
        <dbReference type="Pfam" id="PF00024"/>
    </source>
</evidence>
<gene>
    <name evidence="4" type="ORF">BDV25DRAFT_136243</name>
</gene>
<dbReference type="OrthoDB" id="10655021at2759"/>
<dbReference type="Proteomes" id="UP000325780">
    <property type="component" value="Unassembled WGS sequence"/>
</dbReference>
<dbReference type="AlphaFoldDB" id="A0A5N6U629"/>
<name>A0A5N6U629_ASPAV</name>
<reference evidence="4 5" key="1">
    <citation type="submission" date="2019-04" db="EMBL/GenBank/DDBJ databases">
        <title>Friends and foes A comparative genomics study of 23 Aspergillus species from section Flavi.</title>
        <authorList>
            <consortium name="DOE Joint Genome Institute"/>
            <person name="Kjaerbolling I."/>
            <person name="Vesth T."/>
            <person name="Frisvad J.C."/>
            <person name="Nybo J.L."/>
            <person name="Theobald S."/>
            <person name="Kildgaard S."/>
            <person name="Isbrandt T."/>
            <person name="Kuo A."/>
            <person name="Sato A."/>
            <person name="Lyhne E.K."/>
            <person name="Kogle M.E."/>
            <person name="Wiebenga A."/>
            <person name="Kun R.S."/>
            <person name="Lubbers R.J."/>
            <person name="Makela M.R."/>
            <person name="Barry K."/>
            <person name="Chovatia M."/>
            <person name="Clum A."/>
            <person name="Daum C."/>
            <person name="Haridas S."/>
            <person name="He G."/>
            <person name="LaButti K."/>
            <person name="Lipzen A."/>
            <person name="Mondo S."/>
            <person name="Riley R."/>
            <person name="Salamov A."/>
            <person name="Simmons B.A."/>
            <person name="Magnuson J.K."/>
            <person name="Henrissat B."/>
            <person name="Mortensen U.H."/>
            <person name="Larsen T.O."/>
            <person name="Devries R.P."/>
            <person name="Grigoriev I.V."/>
            <person name="Machida M."/>
            <person name="Baker S.E."/>
            <person name="Andersen M.R."/>
        </authorList>
    </citation>
    <scope>NUCLEOTIDE SEQUENCE [LARGE SCALE GENOMIC DNA]</scope>
    <source>
        <strain evidence="4 5">IBT 18842</strain>
    </source>
</reference>
<keyword evidence="5" id="KW-1185">Reference proteome</keyword>
<evidence type="ECO:0000313" key="4">
    <source>
        <dbReference type="EMBL" id="KAE8154097.1"/>
    </source>
</evidence>
<dbReference type="Pfam" id="PF00024">
    <property type="entry name" value="PAN_1"/>
    <property type="match status" value="1"/>
</dbReference>